<keyword evidence="1" id="KW-1133">Transmembrane helix</keyword>
<protein>
    <submittedName>
        <fullName evidence="3">CPBP family glutamic-type intramembrane protease</fullName>
        <ecNumber evidence="3">3.4.-.-</ecNumber>
    </submittedName>
</protein>
<dbReference type="Proteomes" id="UP001409291">
    <property type="component" value="Unassembled WGS sequence"/>
</dbReference>
<feature type="transmembrane region" description="Helical" evidence="1">
    <location>
        <begin position="31"/>
        <end position="49"/>
    </location>
</feature>
<dbReference type="GO" id="GO:0008233">
    <property type="term" value="F:peptidase activity"/>
    <property type="evidence" value="ECO:0007669"/>
    <property type="project" value="UniProtKB-KW"/>
</dbReference>
<keyword evidence="4" id="KW-1185">Reference proteome</keyword>
<evidence type="ECO:0000313" key="4">
    <source>
        <dbReference type="Proteomes" id="UP001409291"/>
    </source>
</evidence>
<dbReference type="GO" id="GO:0006508">
    <property type="term" value="P:proteolysis"/>
    <property type="evidence" value="ECO:0007669"/>
    <property type="project" value="UniProtKB-KW"/>
</dbReference>
<feature type="transmembrane region" description="Helical" evidence="1">
    <location>
        <begin position="61"/>
        <end position="82"/>
    </location>
</feature>
<reference evidence="3 4" key="1">
    <citation type="submission" date="2024-04" db="EMBL/GenBank/DDBJ databases">
        <title>WGS of bacteria from Torrens River.</title>
        <authorList>
            <person name="Wyrsch E.R."/>
            <person name="Drigo B."/>
        </authorList>
    </citation>
    <scope>NUCLEOTIDE SEQUENCE [LARGE SCALE GENOMIC DNA]</scope>
    <source>
        <strain evidence="3 4">TWI391</strain>
    </source>
</reference>
<dbReference type="EC" id="3.4.-.-" evidence="3"/>
<dbReference type="Pfam" id="PF02517">
    <property type="entry name" value="Rce1-like"/>
    <property type="match status" value="1"/>
</dbReference>
<sequence length="245" mass="28054">MSLFTPLIWISLMLPLMAIAFAKTKKVNTKFLILFIVYFLADCYIQHFSRQYFSLDSIGLKFSWIGKILSLFLSLTIIFSVSKTHREQIGFTLKSNAKKQVKFGISIFLGFLLFDLIFKFILFPKGGHFDLETFAFQATMPGLTEELVFRGICFWLLDQAFTPQWNIKGISFGWGFIIVTLLFSVAHGLVLTEDHQLKFDIITIIYLTLISSLSLGLLRKFTGNLIYPIIGHNMVNVLNALIRIL</sequence>
<feature type="transmembrane region" description="Helical" evidence="1">
    <location>
        <begin position="103"/>
        <end position="122"/>
    </location>
</feature>
<dbReference type="EMBL" id="JBDJNQ010000001">
    <property type="protein sequence ID" value="MEN5375940.1"/>
    <property type="molecule type" value="Genomic_DNA"/>
</dbReference>
<keyword evidence="3" id="KW-0645">Protease</keyword>
<gene>
    <name evidence="3" type="ORF">ABE541_01570</name>
</gene>
<dbReference type="RefSeq" id="WP_132843124.1">
    <property type="nucleotide sequence ID" value="NZ_JBDJLH010000005.1"/>
</dbReference>
<keyword evidence="1" id="KW-0472">Membrane</keyword>
<keyword evidence="1" id="KW-0812">Transmembrane</keyword>
<dbReference type="InterPro" id="IPR003675">
    <property type="entry name" value="Rce1/LyrA-like_dom"/>
</dbReference>
<feature type="transmembrane region" description="Helical" evidence="1">
    <location>
        <begin position="201"/>
        <end position="218"/>
    </location>
</feature>
<name>A0ABV0BNF5_9SPHI</name>
<evidence type="ECO:0000259" key="2">
    <source>
        <dbReference type="Pfam" id="PF02517"/>
    </source>
</evidence>
<feature type="transmembrane region" description="Helical" evidence="1">
    <location>
        <begin position="169"/>
        <end position="189"/>
    </location>
</feature>
<proteinExistence type="predicted"/>
<evidence type="ECO:0000313" key="3">
    <source>
        <dbReference type="EMBL" id="MEN5375940.1"/>
    </source>
</evidence>
<evidence type="ECO:0000256" key="1">
    <source>
        <dbReference type="SAM" id="Phobius"/>
    </source>
</evidence>
<feature type="transmembrane region" description="Helical" evidence="1">
    <location>
        <begin position="6"/>
        <end position="24"/>
    </location>
</feature>
<accession>A0ABV0BNF5</accession>
<feature type="domain" description="CAAX prenyl protease 2/Lysostaphin resistance protein A-like" evidence="2">
    <location>
        <begin position="134"/>
        <end position="237"/>
    </location>
</feature>
<keyword evidence="3" id="KW-0378">Hydrolase</keyword>
<organism evidence="3 4">
    <name type="scientific">Sphingobacterium kitahiroshimense</name>
    <dbReference type="NCBI Taxonomy" id="470446"/>
    <lineage>
        <taxon>Bacteria</taxon>
        <taxon>Pseudomonadati</taxon>
        <taxon>Bacteroidota</taxon>
        <taxon>Sphingobacteriia</taxon>
        <taxon>Sphingobacteriales</taxon>
        <taxon>Sphingobacteriaceae</taxon>
        <taxon>Sphingobacterium</taxon>
    </lineage>
</organism>
<feature type="transmembrane region" description="Helical" evidence="1">
    <location>
        <begin position="134"/>
        <end position="157"/>
    </location>
</feature>
<comment type="caution">
    <text evidence="3">The sequence shown here is derived from an EMBL/GenBank/DDBJ whole genome shotgun (WGS) entry which is preliminary data.</text>
</comment>